<keyword evidence="1" id="KW-0472">Membrane</keyword>
<evidence type="ECO:0000313" key="2">
    <source>
        <dbReference type="EMBL" id="TNV87110.1"/>
    </source>
</evidence>
<feature type="transmembrane region" description="Helical" evidence="1">
    <location>
        <begin position="1099"/>
        <end position="1123"/>
    </location>
</feature>
<accession>A0A8J8T9Y4</accession>
<comment type="caution">
    <text evidence="2">The sequence shown here is derived from an EMBL/GenBank/DDBJ whole genome shotgun (WGS) entry which is preliminary data.</text>
</comment>
<feature type="transmembrane region" description="Helical" evidence="1">
    <location>
        <begin position="1058"/>
        <end position="1079"/>
    </location>
</feature>
<feature type="transmembrane region" description="Helical" evidence="1">
    <location>
        <begin position="1222"/>
        <end position="1239"/>
    </location>
</feature>
<evidence type="ECO:0000256" key="1">
    <source>
        <dbReference type="SAM" id="Phobius"/>
    </source>
</evidence>
<gene>
    <name evidence="2" type="ORF">FGO68_gene13713</name>
</gene>
<keyword evidence="1" id="KW-1133">Transmembrane helix</keyword>
<organism evidence="2 3">
    <name type="scientific">Halteria grandinella</name>
    <dbReference type="NCBI Taxonomy" id="5974"/>
    <lineage>
        <taxon>Eukaryota</taxon>
        <taxon>Sar</taxon>
        <taxon>Alveolata</taxon>
        <taxon>Ciliophora</taxon>
        <taxon>Intramacronucleata</taxon>
        <taxon>Spirotrichea</taxon>
        <taxon>Stichotrichia</taxon>
        <taxon>Sporadotrichida</taxon>
        <taxon>Halteriidae</taxon>
        <taxon>Halteria</taxon>
    </lineage>
</organism>
<evidence type="ECO:0008006" key="4">
    <source>
        <dbReference type="Google" id="ProtNLM"/>
    </source>
</evidence>
<proteinExistence type="predicted"/>
<keyword evidence="1" id="KW-0812">Transmembrane</keyword>
<dbReference type="OrthoDB" id="327782at2759"/>
<dbReference type="Proteomes" id="UP000785679">
    <property type="component" value="Unassembled WGS sequence"/>
</dbReference>
<reference evidence="2" key="1">
    <citation type="submission" date="2019-06" db="EMBL/GenBank/DDBJ databases">
        <authorList>
            <person name="Zheng W."/>
        </authorList>
    </citation>
    <scope>NUCLEOTIDE SEQUENCE</scope>
    <source>
        <strain evidence="2">QDHG01</strain>
    </source>
</reference>
<protein>
    <recommendedName>
        <fullName evidence="4">TRP C-terminal domain-containing protein</fullName>
    </recommendedName>
</protein>
<feature type="transmembrane region" description="Helical" evidence="1">
    <location>
        <begin position="1000"/>
        <end position="1027"/>
    </location>
</feature>
<evidence type="ECO:0000313" key="3">
    <source>
        <dbReference type="Proteomes" id="UP000785679"/>
    </source>
</evidence>
<sequence length="1370" mass="154453">MPTDIQLRDIYYDSTELDVFSILIENQRDVQFGRMYLFNSTLVSWVQLPRQDQWAFSVLGRFLTIDTYLFGFNGYGNFTPNDAGLKQQMTNGIQNGVIMSNTQSDSCYFIKTANFELFFFSSTLPLVQATQSTNISYFTVRTPYSPSLQNLDISKLTSISSWCPNKDKSFTFDASIPNIFYVNYGNTNISLDFLQYCGAPIPTSPIFSLIDTVEGIRLIPNEPILEITTLLTAGNYSGKAAATKLTEQAILNFTIVVNMPPQFSSTLQNIIANKGSPNPIIYTLPEIQDYENNECTINIELVSINSTNTSQTCIGPIEAKADTGVIVFDYNTRSFTVDVADPALLDQWICDFYYNITIIDSLGATSPIYEFTISIILGNMPPYWVYDPPEAVLLHLGEIITVDLPLNLDPNGDTITYIPISSPSYAVINPSSFQYTLAPKLKEHIGFAQITGNLTDGQTPPENLSFSINVTVVNFAPRFAEELTNKTQIVEEFQEYQLPSIIDQESTATDPISIQLCVIQNGSNCNETLPEYITFVREQTLFLFKGVKSNQGIYTIQIRLEDSVGNFSISSFTLSITENNITIIEPNATITEPNITITEPNITITEHTLSRRVQLLSSFLFNTGPPEFLTPFPSILIIEERTSQSLKLPPITDPDSDQFEVHVYLGTAATFVKFKNSALIISPFSQHVAEKPYPVLIELKDNNKSLRKSRKYKIGISVTAIQKNATSTASQYYIEEIDEAIPLDANLTGNYQYIVRMRLLQVTNLGRARIRVYSKNSRKLMQMITNSTFMVKMKGQEATEEVPYTVESREASILVLKLYFSNPQAISQSQSFDKLFITTRYQLKIVTYYYNETLLLGTSLQTFIPIQLSEEEVSRLVLIQKVIEFASYALVSSNLFLNFFLQVIKSLTNYSSGILSYLFGLLNDISQVTMLSLININIPGSASYLTSIIMKLVYMDLLQTDLWINNIIDLDSPDDDALCPSFYLAGYSSQFTISNLGSTFVFLFLLICCQAILFVIMIGASILPIAWQVQQTLKFKNRLKELCVKVKKLFYWNSLMRFFIQQFQTILTASLICVYLNLNGFNLTYSQFLERTDSTASKISVYLGLVLLLGSIIAPIAMAKIVYSNQRDGSLMTPQFQERYGTLFDGLNIASNKGLVPYWNVITLFRWGIQISMFVFLKDAPTAQIVINLIMSQLFTILVAHLRPFASGYASWIKVDPNNFKVLNEILVTYYLIFMLILTDVTSDIDIRENFGIGELVIIGLCVLSNLLKASLEGINELMRRKDLMRRKTLIPLKHPPPPSNHPTISISQTFTDLSHDLPDTFISAKPKKKKKIRLVIAAPAETDKQWQAYRMGDEALEFHTNVEAYNIPA</sequence>
<name>A0A8J8T9Y4_HALGN</name>
<dbReference type="EMBL" id="RRYP01000621">
    <property type="protein sequence ID" value="TNV87110.1"/>
    <property type="molecule type" value="Genomic_DNA"/>
</dbReference>
<feature type="transmembrane region" description="Helical" evidence="1">
    <location>
        <begin position="1251"/>
        <end position="1272"/>
    </location>
</feature>
<keyword evidence="3" id="KW-1185">Reference proteome</keyword>
<feature type="transmembrane region" description="Helical" evidence="1">
    <location>
        <begin position="1183"/>
        <end position="1202"/>
    </location>
</feature>